<dbReference type="Proteomes" id="UP001434883">
    <property type="component" value="Unassembled WGS sequence"/>
</dbReference>
<name>A0ABV0Q6Z1_9TELE</name>
<keyword evidence="2" id="KW-1185">Reference proteome</keyword>
<evidence type="ECO:0000313" key="1">
    <source>
        <dbReference type="EMBL" id="MEQ2191551.1"/>
    </source>
</evidence>
<proteinExistence type="predicted"/>
<accession>A0ABV0Q6Z1</accession>
<sequence length="105" mass="12700">MEEHSLLKHWIRVFTSVPSGIREFLIITEKLSIEVSVIMLSFYFREYLLSADIKVKRDTTMITYVYNFHRHIVDIQAQRKNQIQCMTFYMGRFKNMLDKVKRIGY</sequence>
<protein>
    <submittedName>
        <fullName evidence="1">Uncharacterized protein</fullName>
    </submittedName>
</protein>
<organism evidence="1 2">
    <name type="scientific">Xenoophorus captivus</name>
    <dbReference type="NCBI Taxonomy" id="1517983"/>
    <lineage>
        <taxon>Eukaryota</taxon>
        <taxon>Metazoa</taxon>
        <taxon>Chordata</taxon>
        <taxon>Craniata</taxon>
        <taxon>Vertebrata</taxon>
        <taxon>Euteleostomi</taxon>
        <taxon>Actinopterygii</taxon>
        <taxon>Neopterygii</taxon>
        <taxon>Teleostei</taxon>
        <taxon>Neoteleostei</taxon>
        <taxon>Acanthomorphata</taxon>
        <taxon>Ovalentaria</taxon>
        <taxon>Atherinomorphae</taxon>
        <taxon>Cyprinodontiformes</taxon>
        <taxon>Goodeidae</taxon>
        <taxon>Xenoophorus</taxon>
    </lineage>
</organism>
<comment type="caution">
    <text evidence="1">The sequence shown here is derived from an EMBL/GenBank/DDBJ whole genome shotgun (WGS) entry which is preliminary data.</text>
</comment>
<gene>
    <name evidence="1" type="ORF">XENOCAPTIV_030304</name>
</gene>
<dbReference type="EMBL" id="JAHRIN010000927">
    <property type="protein sequence ID" value="MEQ2191551.1"/>
    <property type="molecule type" value="Genomic_DNA"/>
</dbReference>
<reference evidence="1 2" key="1">
    <citation type="submission" date="2021-06" db="EMBL/GenBank/DDBJ databases">
        <authorList>
            <person name="Palmer J.M."/>
        </authorList>
    </citation>
    <scope>NUCLEOTIDE SEQUENCE [LARGE SCALE GENOMIC DNA]</scope>
    <source>
        <strain evidence="1 2">XC_2019</strain>
        <tissue evidence="1">Muscle</tissue>
    </source>
</reference>
<evidence type="ECO:0000313" key="2">
    <source>
        <dbReference type="Proteomes" id="UP001434883"/>
    </source>
</evidence>